<proteinExistence type="inferred from homology"/>
<sequence>MSNALAPGIARRRDAGRRLTSLEICAGVGGLALGLEMAGFDPVLLIEELPIACETLRKNRPSWDVREMDIRDFDPTDAPQVFGVDLLSAGLPRLKATAANARARGAESEVDLMRTTLRLTSEVRPRCVLIDNVPDLVSSKTYFPLRDYIRHGLEDMGYRCNFLILNAADFNLAQDRKHGFVVGLDSVAANRFLPPLPASNPRTTVGEVLAESMRSSGWPDADSWAHQARILAPTIVGGSWERGGADLGPTGTKRAWARIGVDGGTVSDAVPRSDFAWMPRKGRQGMVRLTVEQTAILQGFPDDWHVAGRKTARYRQIANAVPPPLAYALGLSISSSMRF</sequence>
<dbReference type="AlphaFoldDB" id="A0A2S2BTC0"/>
<keyword evidence="5" id="KW-0680">Restriction system</keyword>
<evidence type="ECO:0000256" key="2">
    <source>
        <dbReference type="ARBA" id="ARBA00022603"/>
    </source>
</evidence>
<dbReference type="InterPro" id="IPR001525">
    <property type="entry name" value="C5_MeTfrase"/>
</dbReference>
<dbReference type="Gene3D" id="3.90.120.10">
    <property type="entry name" value="DNA Methylase, subunit A, domain 2"/>
    <property type="match status" value="1"/>
</dbReference>
<dbReference type="GO" id="GO:0032259">
    <property type="term" value="P:methylation"/>
    <property type="evidence" value="ECO:0007669"/>
    <property type="project" value="UniProtKB-KW"/>
</dbReference>
<comment type="caution">
    <text evidence="6">Lacks conserved residue(s) required for the propagation of feature annotation.</text>
</comment>
<dbReference type="InterPro" id="IPR029063">
    <property type="entry name" value="SAM-dependent_MTases_sf"/>
</dbReference>
<dbReference type="GO" id="GO:0044027">
    <property type="term" value="P:negative regulation of gene expression via chromosomal CpG island methylation"/>
    <property type="evidence" value="ECO:0007669"/>
    <property type="project" value="TreeGrafter"/>
</dbReference>
<dbReference type="PANTHER" id="PTHR10629">
    <property type="entry name" value="CYTOSINE-SPECIFIC METHYLTRANSFERASE"/>
    <property type="match status" value="1"/>
</dbReference>
<dbReference type="Pfam" id="PF00145">
    <property type="entry name" value="DNA_methylase"/>
    <property type="match status" value="1"/>
</dbReference>
<dbReference type="GO" id="GO:0009307">
    <property type="term" value="P:DNA restriction-modification system"/>
    <property type="evidence" value="ECO:0007669"/>
    <property type="project" value="UniProtKB-KW"/>
</dbReference>
<dbReference type="GO" id="GO:0003677">
    <property type="term" value="F:DNA binding"/>
    <property type="evidence" value="ECO:0007669"/>
    <property type="project" value="TreeGrafter"/>
</dbReference>
<evidence type="ECO:0000313" key="8">
    <source>
        <dbReference type="Proteomes" id="UP000245711"/>
    </source>
</evidence>
<comment type="similarity">
    <text evidence="6">Belongs to the class I-like SAM-binding methyltransferase superfamily. C5-methyltransferase family.</text>
</comment>
<dbReference type="KEGG" id="roz:CBI38_09755"/>
<dbReference type="Proteomes" id="UP000245711">
    <property type="component" value="Chromosome"/>
</dbReference>
<evidence type="ECO:0000313" key="7">
    <source>
        <dbReference type="EMBL" id="AWK71832.1"/>
    </source>
</evidence>
<dbReference type="PROSITE" id="PS51679">
    <property type="entry name" value="SAM_MT_C5"/>
    <property type="match status" value="1"/>
</dbReference>
<dbReference type="OrthoDB" id="9813719at2"/>
<protein>
    <recommendedName>
        <fullName evidence="1">DNA (cytosine-5-)-methyltransferase</fullName>
        <ecNumber evidence="1">2.1.1.37</ecNumber>
    </recommendedName>
</protein>
<dbReference type="EC" id="2.1.1.37" evidence="1"/>
<keyword evidence="3 6" id="KW-0808">Transferase</keyword>
<dbReference type="EMBL" id="CP021354">
    <property type="protein sequence ID" value="AWK71832.1"/>
    <property type="molecule type" value="Genomic_DNA"/>
</dbReference>
<keyword evidence="8" id="KW-1185">Reference proteome</keyword>
<dbReference type="RefSeq" id="WP_109328443.1">
    <property type="nucleotide sequence ID" value="NZ_CP021354.1"/>
</dbReference>
<dbReference type="SUPFAM" id="SSF53335">
    <property type="entry name" value="S-adenosyl-L-methionine-dependent methyltransferases"/>
    <property type="match status" value="1"/>
</dbReference>
<evidence type="ECO:0000256" key="5">
    <source>
        <dbReference type="ARBA" id="ARBA00022747"/>
    </source>
</evidence>
<dbReference type="InterPro" id="IPR050390">
    <property type="entry name" value="C5-Methyltransferase"/>
</dbReference>
<evidence type="ECO:0000256" key="4">
    <source>
        <dbReference type="ARBA" id="ARBA00022691"/>
    </source>
</evidence>
<dbReference type="PANTHER" id="PTHR10629:SF52">
    <property type="entry name" value="DNA (CYTOSINE-5)-METHYLTRANSFERASE 1"/>
    <property type="match status" value="1"/>
</dbReference>
<evidence type="ECO:0000256" key="3">
    <source>
        <dbReference type="ARBA" id="ARBA00022679"/>
    </source>
</evidence>
<organism evidence="7 8">
    <name type="scientific">Rhodococcus oxybenzonivorans</name>
    <dbReference type="NCBI Taxonomy" id="1990687"/>
    <lineage>
        <taxon>Bacteria</taxon>
        <taxon>Bacillati</taxon>
        <taxon>Actinomycetota</taxon>
        <taxon>Actinomycetes</taxon>
        <taxon>Mycobacteriales</taxon>
        <taxon>Nocardiaceae</taxon>
        <taxon>Rhodococcus</taxon>
    </lineage>
</organism>
<evidence type="ECO:0000256" key="6">
    <source>
        <dbReference type="PROSITE-ProRule" id="PRU01016"/>
    </source>
</evidence>
<dbReference type="REBASE" id="252133">
    <property type="entry name" value="M2.RspS217ORF9750P"/>
</dbReference>
<evidence type="ECO:0000256" key="1">
    <source>
        <dbReference type="ARBA" id="ARBA00011975"/>
    </source>
</evidence>
<dbReference type="Gene3D" id="3.40.50.150">
    <property type="entry name" value="Vaccinia Virus protein VP39"/>
    <property type="match status" value="1"/>
</dbReference>
<gene>
    <name evidence="7" type="ORF">CBI38_09755</name>
</gene>
<dbReference type="GO" id="GO:0003886">
    <property type="term" value="F:DNA (cytosine-5-)-methyltransferase activity"/>
    <property type="evidence" value="ECO:0007669"/>
    <property type="project" value="UniProtKB-EC"/>
</dbReference>
<keyword evidence="2 6" id="KW-0489">Methyltransferase</keyword>
<reference evidence="7 8" key="1">
    <citation type="submission" date="2017-05" db="EMBL/GenBank/DDBJ databases">
        <title>Isolation of Rhodococcus sp. S2-17 biodegrading of BP-3.</title>
        <authorList>
            <person name="Lee Y."/>
            <person name="Kim K.H."/>
            <person name="Chun B.H."/>
            <person name="Jung H.S."/>
            <person name="Jeon C.O."/>
        </authorList>
    </citation>
    <scope>NUCLEOTIDE SEQUENCE [LARGE SCALE GENOMIC DNA]</scope>
    <source>
        <strain evidence="7 8">S2-17</strain>
    </source>
</reference>
<dbReference type="PRINTS" id="PR00105">
    <property type="entry name" value="C5METTRFRASE"/>
</dbReference>
<name>A0A2S2BTC0_9NOCA</name>
<keyword evidence="4 6" id="KW-0949">S-adenosyl-L-methionine</keyword>
<accession>A0A2S2BTC0</accession>